<name>A0ABU7DQV8_9TELE</name>
<evidence type="ECO:0000256" key="1">
    <source>
        <dbReference type="SAM" id="MobiDB-lite"/>
    </source>
</evidence>
<evidence type="ECO:0000313" key="2">
    <source>
        <dbReference type="EMBL" id="MED6277442.1"/>
    </source>
</evidence>
<evidence type="ECO:0000313" key="3">
    <source>
        <dbReference type="Proteomes" id="UP001352852"/>
    </source>
</evidence>
<proteinExistence type="predicted"/>
<accession>A0ABU7DQV8</accession>
<feature type="compositionally biased region" description="Basic and acidic residues" evidence="1">
    <location>
        <begin position="105"/>
        <end position="117"/>
    </location>
</feature>
<evidence type="ECO:0008006" key="4">
    <source>
        <dbReference type="Google" id="ProtNLM"/>
    </source>
</evidence>
<dbReference type="EMBL" id="JAHUTJ010033773">
    <property type="protein sequence ID" value="MED6277442.1"/>
    <property type="molecule type" value="Genomic_DNA"/>
</dbReference>
<dbReference type="Proteomes" id="UP001352852">
    <property type="component" value="Unassembled WGS sequence"/>
</dbReference>
<organism evidence="2 3">
    <name type="scientific">Characodon lateralis</name>
    <dbReference type="NCBI Taxonomy" id="208331"/>
    <lineage>
        <taxon>Eukaryota</taxon>
        <taxon>Metazoa</taxon>
        <taxon>Chordata</taxon>
        <taxon>Craniata</taxon>
        <taxon>Vertebrata</taxon>
        <taxon>Euteleostomi</taxon>
        <taxon>Actinopterygii</taxon>
        <taxon>Neopterygii</taxon>
        <taxon>Teleostei</taxon>
        <taxon>Neoteleostei</taxon>
        <taxon>Acanthomorphata</taxon>
        <taxon>Ovalentaria</taxon>
        <taxon>Atherinomorphae</taxon>
        <taxon>Cyprinodontiformes</taxon>
        <taxon>Goodeidae</taxon>
        <taxon>Characodon</taxon>
    </lineage>
</organism>
<reference evidence="2 3" key="1">
    <citation type="submission" date="2021-06" db="EMBL/GenBank/DDBJ databases">
        <authorList>
            <person name="Palmer J.M."/>
        </authorList>
    </citation>
    <scope>NUCLEOTIDE SEQUENCE [LARGE SCALE GENOMIC DNA]</scope>
    <source>
        <strain evidence="2 3">CL_MEX2019</strain>
        <tissue evidence="2">Muscle</tissue>
    </source>
</reference>
<protein>
    <recommendedName>
        <fullName evidence="4">Secreted protein</fullName>
    </recommendedName>
</protein>
<sequence length="125" mass="13945">MKKDLSVFLLVPQWSTHSHTHARTCTRTHARASLSEAETPRHPAGARARQPSGSARGPLKSTRRSITDTHLVEDELQGAVETHDRRAAPIHRETRRNTPTTSPHVETRRPTVRHVSDPSELSAGR</sequence>
<gene>
    <name evidence="2" type="ORF">CHARACLAT_013570</name>
</gene>
<feature type="region of interest" description="Disordered" evidence="1">
    <location>
        <begin position="17"/>
        <end position="125"/>
    </location>
</feature>
<feature type="compositionally biased region" description="Basic residues" evidence="1">
    <location>
        <begin position="18"/>
        <end position="30"/>
    </location>
</feature>
<feature type="compositionally biased region" description="Basic and acidic residues" evidence="1">
    <location>
        <begin position="81"/>
        <end position="96"/>
    </location>
</feature>
<keyword evidence="3" id="KW-1185">Reference proteome</keyword>
<comment type="caution">
    <text evidence="2">The sequence shown here is derived from an EMBL/GenBank/DDBJ whole genome shotgun (WGS) entry which is preliminary data.</text>
</comment>